<dbReference type="AlphaFoldDB" id="A0A9N9MIL0"/>
<sequence length="368" mass="42735">MVMDEPEFEPTKIDKLWVEEVFSNTEVKVGNPLDTKDGVIKMTCIEPEDVNMDKGVQKTFRDKHPELIEIDEDFGIIELENKIRPNYGDNIHKRKCHKDETKRMKQKERKTYALVVDAGDQSYEETLKSVKTKLRKLDENSSIEDEEAMEKIQKQIQNREGKTEGSVWKLEERNEKEYIHIRGVDAFIDIEEVKKALSENIQNINSKNYKLSELRPASDNTQVITLTINKIDAESLLAKGTIKIGLVRCKLKRRVRMNRCYRCWGYDHLQKGWNEPKSKEDQEQIGANELIEPIRITIEVATKGVGTSYTIEAKTSMKILRSLLSRGRTKNFELRNGKSKLVITQKEIITSKLLYDMELYSPYTQGSR</sequence>
<organism evidence="1 2">
    <name type="scientific">Ceutorhynchus assimilis</name>
    <name type="common">cabbage seed weevil</name>
    <dbReference type="NCBI Taxonomy" id="467358"/>
    <lineage>
        <taxon>Eukaryota</taxon>
        <taxon>Metazoa</taxon>
        <taxon>Ecdysozoa</taxon>
        <taxon>Arthropoda</taxon>
        <taxon>Hexapoda</taxon>
        <taxon>Insecta</taxon>
        <taxon>Pterygota</taxon>
        <taxon>Neoptera</taxon>
        <taxon>Endopterygota</taxon>
        <taxon>Coleoptera</taxon>
        <taxon>Polyphaga</taxon>
        <taxon>Cucujiformia</taxon>
        <taxon>Curculionidae</taxon>
        <taxon>Ceutorhynchinae</taxon>
        <taxon>Ceutorhynchus</taxon>
    </lineage>
</organism>
<dbReference type="Proteomes" id="UP001152799">
    <property type="component" value="Chromosome 2"/>
</dbReference>
<reference evidence="1" key="1">
    <citation type="submission" date="2022-01" db="EMBL/GenBank/DDBJ databases">
        <authorList>
            <person name="King R."/>
        </authorList>
    </citation>
    <scope>NUCLEOTIDE SEQUENCE</scope>
</reference>
<accession>A0A9N9MIL0</accession>
<keyword evidence="2" id="KW-1185">Reference proteome</keyword>
<evidence type="ECO:0000313" key="1">
    <source>
        <dbReference type="EMBL" id="CAG9764433.1"/>
    </source>
</evidence>
<dbReference type="EMBL" id="OU892278">
    <property type="protein sequence ID" value="CAG9764433.1"/>
    <property type="molecule type" value="Genomic_DNA"/>
</dbReference>
<proteinExistence type="predicted"/>
<gene>
    <name evidence="1" type="ORF">CEUTPL_LOCUS5073</name>
</gene>
<dbReference type="OrthoDB" id="8068971at2759"/>
<name>A0A9N9MIL0_9CUCU</name>
<evidence type="ECO:0000313" key="2">
    <source>
        <dbReference type="Proteomes" id="UP001152799"/>
    </source>
</evidence>
<protein>
    <submittedName>
        <fullName evidence="1">Uncharacterized protein</fullName>
    </submittedName>
</protein>